<name>A0A026WIK7_OOCBI</name>
<keyword evidence="8 10" id="KW-0675">Receptor</keyword>
<feature type="transmembrane region" description="Helical" evidence="10">
    <location>
        <begin position="293"/>
        <end position="310"/>
    </location>
</feature>
<evidence type="ECO:0000256" key="7">
    <source>
        <dbReference type="ARBA" id="ARBA00023136"/>
    </source>
</evidence>
<keyword evidence="13" id="KW-1185">Reference proteome</keyword>
<dbReference type="EMBL" id="KK107201">
    <property type="protein sequence ID" value="EZA55491.1"/>
    <property type="molecule type" value="Genomic_DNA"/>
</dbReference>
<accession>A0A026WIK7</accession>
<keyword evidence="4 10" id="KW-0812">Transmembrane</keyword>
<proteinExistence type="inferred from homology"/>
<keyword evidence="9 10" id="KW-0807">Transducer</keyword>
<keyword evidence="7 10" id="KW-0472">Membrane</keyword>
<dbReference type="GO" id="GO:0005886">
    <property type="term" value="C:plasma membrane"/>
    <property type="evidence" value="ECO:0007669"/>
    <property type="project" value="UniProtKB-SubCell"/>
</dbReference>
<dbReference type="GO" id="GO:0004984">
    <property type="term" value="F:olfactory receptor activity"/>
    <property type="evidence" value="ECO:0007669"/>
    <property type="project" value="InterPro"/>
</dbReference>
<dbReference type="Proteomes" id="UP000053097">
    <property type="component" value="Unassembled WGS sequence"/>
</dbReference>
<feature type="transmembrane region" description="Helical" evidence="10">
    <location>
        <begin position="32"/>
        <end position="53"/>
    </location>
</feature>
<feature type="transmembrane region" description="Helical" evidence="10">
    <location>
        <begin position="124"/>
        <end position="152"/>
    </location>
</feature>
<evidence type="ECO:0000313" key="12">
    <source>
        <dbReference type="EMBL" id="RLU21761.1"/>
    </source>
</evidence>
<dbReference type="EMBL" id="QOIP01000006">
    <property type="protein sequence ID" value="RLU21761.1"/>
    <property type="molecule type" value="Genomic_DNA"/>
</dbReference>
<sequence>MICIKTKYFNLNRILLLAVGLWPYQQSRLVQLFVFNSLLNSIIIFQLLSFLTAECTPDFIITVLSSVSVYFVSIIQYNSFWSNISTIRYLLDQLQDIYNKLKDENEIAIMETYGRNAKRLTANISLLTMGSIVIFLSLPIWVRIIDIFLILNNSQHGMIQLTTEYFIDQEKYFYLILLHIDAATCIAGSGLTAIGLIYCAYFKHICGMFRIASYRIKQAITLEKIFLENDLMIYKEMIYAIDMHRKAMKFSEDLLNSIEGSVFLSIISSVCCLSLNLFGIVWTTSTDFNIQKVVIHFGVVLMIVICMFLANSTGQEITDHNNHVFTTVYNTEWYIAPLQTQKLILFLLQRNNKPFILNIRGIVISSMECFTKLMKASISYFTVIYSIH</sequence>
<evidence type="ECO:0000256" key="1">
    <source>
        <dbReference type="ARBA" id="ARBA00004651"/>
    </source>
</evidence>
<evidence type="ECO:0000256" key="6">
    <source>
        <dbReference type="ARBA" id="ARBA00022989"/>
    </source>
</evidence>
<keyword evidence="6 10" id="KW-1133">Transmembrane helix</keyword>
<reference evidence="11 13" key="1">
    <citation type="journal article" date="2014" name="Curr. Biol.">
        <title>The genome of the clonal raider ant Cerapachys biroi.</title>
        <authorList>
            <person name="Oxley P.R."/>
            <person name="Ji L."/>
            <person name="Fetter-Pruneda I."/>
            <person name="McKenzie S.K."/>
            <person name="Li C."/>
            <person name="Hu H."/>
            <person name="Zhang G."/>
            <person name="Kronauer D.J."/>
        </authorList>
    </citation>
    <scope>NUCLEOTIDE SEQUENCE [LARGE SCALE GENOMIC DNA]</scope>
</reference>
<dbReference type="PANTHER" id="PTHR21137:SF35">
    <property type="entry name" value="ODORANT RECEPTOR 19A-RELATED"/>
    <property type="match status" value="1"/>
</dbReference>
<evidence type="ECO:0000256" key="4">
    <source>
        <dbReference type="ARBA" id="ARBA00022692"/>
    </source>
</evidence>
<evidence type="ECO:0000313" key="11">
    <source>
        <dbReference type="EMBL" id="EZA55491.1"/>
    </source>
</evidence>
<protein>
    <recommendedName>
        <fullName evidence="10">Odorant receptor</fullName>
    </recommendedName>
</protein>
<dbReference type="GO" id="GO:0007165">
    <property type="term" value="P:signal transduction"/>
    <property type="evidence" value="ECO:0007669"/>
    <property type="project" value="UniProtKB-KW"/>
</dbReference>
<dbReference type="Pfam" id="PF02949">
    <property type="entry name" value="7tm_6"/>
    <property type="match status" value="1"/>
</dbReference>
<evidence type="ECO:0000256" key="2">
    <source>
        <dbReference type="ARBA" id="ARBA00022475"/>
    </source>
</evidence>
<feature type="transmembrane region" description="Helical" evidence="10">
    <location>
        <begin position="172"/>
        <end position="201"/>
    </location>
</feature>
<evidence type="ECO:0000256" key="3">
    <source>
        <dbReference type="ARBA" id="ARBA00022606"/>
    </source>
</evidence>
<organism evidence="11 13">
    <name type="scientific">Ooceraea biroi</name>
    <name type="common">Clonal raider ant</name>
    <name type="synonym">Cerapachys biroi</name>
    <dbReference type="NCBI Taxonomy" id="2015173"/>
    <lineage>
        <taxon>Eukaryota</taxon>
        <taxon>Metazoa</taxon>
        <taxon>Ecdysozoa</taxon>
        <taxon>Arthropoda</taxon>
        <taxon>Hexapoda</taxon>
        <taxon>Insecta</taxon>
        <taxon>Pterygota</taxon>
        <taxon>Neoptera</taxon>
        <taxon>Endopterygota</taxon>
        <taxon>Hymenoptera</taxon>
        <taxon>Apocrita</taxon>
        <taxon>Aculeata</taxon>
        <taxon>Formicoidea</taxon>
        <taxon>Formicidae</taxon>
        <taxon>Dorylinae</taxon>
        <taxon>Ooceraea</taxon>
    </lineage>
</organism>
<dbReference type="OMA" id="VISSMEC"/>
<reference evidence="12" key="3">
    <citation type="submission" date="2018-07" db="EMBL/GenBank/DDBJ databases">
        <authorList>
            <person name="Mckenzie S.K."/>
            <person name="Kronauer D.J.C."/>
        </authorList>
    </citation>
    <scope>NUCLEOTIDE SEQUENCE</scope>
    <source>
        <strain evidence="12">Clonal line C1</strain>
    </source>
</reference>
<evidence type="ECO:0000256" key="9">
    <source>
        <dbReference type="ARBA" id="ARBA00023224"/>
    </source>
</evidence>
<gene>
    <name evidence="12" type="ORF">DMN91_006137</name>
    <name evidence="11" type="ORF">X777_04285</name>
</gene>
<evidence type="ECO:0000313" key="13">
    <source>
        <dbReference type="Proteomes" id="UP000053097"/>
    </source>
</evidence>
<evidence type="ECO:0000256" key="8">
    <source>
        <dbReference type="ARBA" id="ARBA00023170"/>
    </source>
</evidence>
<keyword evidence="2" id="KW-1003">Cell membrane</keyword>
<evidence type="ECO:0000256" key="5">
    <source>
        <dbReference type="ARBA" id="ARBA00022725"/>
    </source>
</evidence>
<dbReference type="GO" id="GO:0005549">
    <property type="term" value="F:odorant binding"/>
    <property type="evidence" value="ECO:0007669"/>
    <property type="project" value="InterPro"/>
</dbReference>
<dbReference type="AlphaFoldDB" id="A0A026WIK7"/>
<feature type="transmembrane region" description="Helical" evidence="10">
    <location>
        <begin position="59"/>
        <end position="80"/>
    </location>
</feature>
<dbReference type="Proteomes" id="UP000279307">
    <property type="component" value="Chromosome 6"/>
</dbReference>
<dbReference type="PANTHER" id="PTHR21137">
    <property type="entry name" value="ODORANT RECEPTOR"/>
    <property type="match status" value="1"/>
</dbReference>
<reference evidence="12" key="2">
    <citation type="journal article" date="2018" name="Genome Res.">
        <title>The genomic architecture and molecular evolution of ant odorant receptors.</title>
        <authorList>
            <person name="McKenzie S.K."/>
            <person name="Kronauer D.J.C."/>
        </authorList>
    </citation>
    <scope>NUCLEOTIDE SEQUENCE [LARGE SCALE GENOMIC DNA]</scope>
    <source>
        <strain evidence="12">Clonal line C1</strain>
    </source>
</reference>
<comment type="similarity">
    <text evidence="10">Belongs to the insect chemoreceptor superfamily. Heteromeric odorant receptor channel (TC 1.A.69) family.</text>
</comment>
<comment type="subcellular location">
    <subcellularLocation>
        <location evidence="1 10">Cell membrane</location>
        <topology evidence="1 10">Multi-pass membrane protein</topology>
    </subcellularLocation>
</comment>
<keyword evidence="5 10" id="KW-0552">Olfaction</keyword>
<dbReference type="InterPro" id="IPR004117">
    <property type="entry name" value="7tm6_olfct_rcpt"/>
</dbReference>
<evidence type="ECO:0000256" key="10">
    <source>
        <dbReference type="RuleBase" id="RU351113"/>
    </source>
</evidence>
<keyword evidence="3 10" id="KW-0716">Sensory transduction</keyword>
<feature type="transmembrane region" description="Helical" evidence="10">
    <location>
        <begin position="254"/>
        <end position="281"/>
    </location>
</feature>
<dbReference type="OrthoDB" id="7551260at2759"/>
<comment type="caution">
    <text evidence="10">Lacks conserved residue(s) required for the propagation of feature annotation.</text>
</comment>